<comment type="caution">
    <text evidence="4">The sequence shown here is derived from an EMBL/GenBank/DDBJ whole genome shotgun (WGS) entry which is preliminary data.</text>
</comment>
<dbReference type="AlphaFoldDB" id="A0A3N4VKR2"/>
<dbReference type="PANTHER" id="PTHR11092:SF0">
    <property type="entry name" value="EPIMERASE FAMILY PROTEIN SDR39U1"/>
    <property type="match status" value="1"/>
</dbReference>
<dbReference type="InterPro" id="IPR036291">
    <property type="entry name" value="NAD(P)-bd_dom_sf"/>
</dbReference>
<dbReference type="Pfam" id="PF01370">
    <property type="entry name" value="Epimerase"/>
    <property type="match status" value="1"/>
</dbReference>
<evidence type="ECO:0000259" key="3">
    <source>
        <dbReference type="Pfam" id="PF08338"/>
    </source>
</evidence>
<protein>
    <recommendedName>
        <fullName evidence="6">TIGR01777 family protein</fullName>
    </recommendedName>
</protein>
<dbReference type="InterPro" id="IPR001509">
    <property type="entry name" value="Epimerase_deHydtase"/>
</dbReference>
<dbReference type="OrthoDB" id="9801773at2"/>
<feature type="domain" description="NAD-dependent epimerase/dehydratase" evidence="2">
    <location>
        <begin position="3"/>
        <end position="218"/>
    </location>
</feature>
<dbReference type="Proteomes" id="UP000281691">
    <property type="component" value="Unassembled WGS sequence"/>
</dbReference>
<comment type="similarity">
    <text evidence="1">Belongs to the NAD(P)-dependent epimerase/dehydratase family. SDR39U1 subfamily.</text>
</comment>
<dbReference type="EMBL" id="RKQP01000002">
    <property type="protein sequence ID" value="RPE83706.1"/>
    <property type="molecule type" value="Genomic_DNA"/>
</dbReference>
<dbReference type="Gene3D" id="3.40.50.720">
    <property type="entry name" value="NAD(P)-binding Rossmann-like Domain"/>
    <property type="match status" value="1"/>
</dbReference>
<dbReference type="InterPro" id="IPR010099">
    <property type="entry name" value="SDR39U1"/>
</dbReference>
<evidence type="ECO:0000313" key="5">
    <source>
        <dbReference type="Proteomes" id="UP000281691"/>
    </source>
</evidence>
<dbReference type="NCBIfam" id="TIGR01777">
    <property type="entry name" value="yfcH"/>
    <property type="match status" value="1"/>
</dbReference>
<name>A0A3N4VKR2_9PAST</name>
<reference evidence="4 5" key="1">
    <citation type="submission" date="2018-11" db="EMBL/GenBank/DDBJ databases">
        <title>Genomic Encyclopedia of Type Strains, Phase IV (KMG-IV): sequencing the most valuable type-strain genomes for metagenomic binning, comparative biology and taxonomic classification.</title>
        <authorList>
            <person name="Goeker M."/>
        </authorList>
    </citation>
    <scope>NUCLEOTIDE SEQUENCE [LARGE SCALE GENOMIC DNA]</scope>
    <source>
        <strain evidence="4 5">DSM 27238</strain>
    </source>
</reference>
<dbReference type="InterPro" id="IPR013549">
    <property type="entry name" value="DUF1731"/>
</dbReference>
<dbReference type="SUPFAM" id="SSF51735">
    <property type="entry name" value="NAD(P)-binding Rossmann-fold domains"/>
    <property type="match status" value="1"/>
</dbReference>
<gene>
    <name evidence="4" type="ORF">EDC46_0907</name>
</gene>
<evidence type="ECO:0008006" key="6">
    <source>
        <dbReference type="Google" id="ProtNLM"/>
    </source>
</evidence>
<dbReference type="PANTHER" id="PTHR11092">
    <property type="entry name" value="SUGAR NUCLEOTIDE EPIMERASE RELATED"/>
    <property type="match status" value="1"/>
</dbReference>
<dbReference type="Pfam" id="PF08338">
    <property type="entry name" value="DUF1731"/>
    <property type="match status" value="1"/>
</dbReference>
<accession>A0A3N4VKR2</accession>
<evidence type="ECO:0000256" key="1">
    <source>
        <dbReference type="ARBA" id="ARBA00009353"/>
    </source>
</evidence>
<evidence type="ECO:0000313" key="4">
    <source>
        <dbReference type="EMBL" id="RPE83706.1"/>
    </source>
</evidence>
<evidence type="ECO:0000259" key="2">
    <source>
        <dbReference type="Pfam" id="PF01370"/>
    </source>
</evidence>
<feature type="domain" description="DUF1731" evidence="3">
    <location>
        <begin position="245"/>
        <end position="286"/>
    </location>
</feature>
<organism evidence="4 5">
    <name type="scientific">Vespertiliibacter pulmonis</name>
    <dbReference type="NCBI Taxonomy" id="1443036"/>
    <lineage>
        <taxon>Bacteria</taxon>
        <taxon>Pseudomonadati</taxon>
        <taxon>Pseudomonadota</taxon>
        <taxon>Gammaproteobacteria</taxon>
        <taxon>Pasteurellales</taxon>
        <taxon>Pasteurellaceae</taxon>
        <taxon>Vespertiliibacter</taxon>
    </lineage>
</organism>
<dbReference type="RefSeq" id="WP_124211080.1">
    <property type="nucleotide sequence ID" value="NZ_CP016615.1"/>
</dbReference>
<keyword evidence="5" id="KW-1185">Reference proteome</keyword>
<sequence length="288" mass="31989">MHIFITGGTGFIGQALCQTLISKGHTLTVLTRQTKTSTQAVNFVSNFTHLDNFDAVINLAGEPIFAHRWTTKQKQKLVDSRLNLTKKIVNIIQQSNNPPAVFLSASATGIYGNLSKFAEICEALTACDPSFPAQLCQKWEKEALKAQNKHTRVCLLRTGIVLDKSGSALKQMLPLYRLGLGGKLGSGKQHWAWIALEDEIRAICFLLENSNSKGAYNLVAPHSVSNAEFNHRLAKQLHRPAFFAVPQWLLKLVLGERSQLLLDNQPLVPQKLLNEGFTFNYPNLSDLL</sequence>
<proteinExistence type="inferred from homology"/>